<sequence length="439" mass="49168">MLKEAKENAPERTTARPLYKNFDADSAEVEYETENFQRGFSNIEKHELPFSYALPWLEVQDKGYEVKPKDKKTVHSKINDFPSILPANRNYFQGGEETQLPKDLSKLLKLSQTDNSVSGVTSKWYLLLLTGNSTIVKLRRKDFTKYLKLNLAARLSVEYDDIKVNEVILAPPKVLVNISVYAPSEDIAEESQFDLKEKFEEKGDAPLYKLAETNATLLELSGEEFHVERFLSLQSQQPEAEAQKDSVPNSVSLAMRHDNVEFIVYIFVGSACACAIVLTFFVTFGKYFKKLSEFAWRPMKYPKSAPGKPDRSDQDHDEFNGISPAVIYSGGFPQIRGSWMSGVGSRPPHPPADASGPAPSILKQYPGIELGMSPAQHKNTFLHPEMETRSCSSPRHNKLQIYNSGANNLVLPVPPQKPMSVGSTHPLDVRIPVAASQKN</sequence>
<proteinExistence type="predicted"/>
<evidence type="ECO:0000256" key="1">
    <source>
        <dbReference type="SAM" id="Phobius"/>
    </source>
</evidence>
<dbReference type="AlphaFoldDB" id="A0AAW2HB48"/>
<keyword evidence="1" id="KW-1133">Transmembrane helix</keyword>
<comment type="caution">
    <text evidence="2">The sequence shown here is derived from an EMBL/GenBank/DDBJ whole genome shotgun (WGS) entry which is preliminary data.</text>
</comment>
<protein>
    <submittedName>
        <fullName evidence="2">Uncharacterized protein</fullName>
    </submittedName>
</protein>
<organism evidence="2">
    <name type="scientific">Menopon gallinae</name>
    <name type="common">poultry shaft louse</name>
    <dbReference type="NCBI Taxonomy" id="328185"/>
    <lineage>
        <taxon>Eukaryota</taxon>
        <taxon>Metazoa</taxon>
        <taxon>Ecdysozoa</taxon>
        <taxon>Arthropoda</taxon>
        <taxon>Hexapoda</taxon>
        <taxon>Insecta</taxon>
        <taxon>Pterygota</taxon>
        <taxon>Neoptera</taxon>
        <taxon>Paraneoptera</taxon>
        <taxon>Psocodea</taxon>
        <taxon>Troctomorpha</taxon>
        <taxon>Phthiraptera</taxon>
        <taxon>Amblycera</taxon>
        <taxon>Menoponidae</taxon>
        <taxon>Menopon</taxon>
    </lineage>
</organism>
<keyword evidence="1" id="KW-0812">Transmembrane</keyword>
<reference evidence="2" key="1">
    <citation type="journal article" date="2024" name="Gigascience">
        <title>Chromosome-level genome of the poultry shaft louse Menopon gallinae provides insight into the host-switching and adaptive evolution of parasitic lice.</title>
        <authorList>
            <person name="Xu Y."/>
            <person name="Ma L."/>
            <person name="Liu S."/>
            <person name="Liang Y."/>
            <person name="Liu Q."/>
            <person name="He Z."/>
            <person name="Tian L."/>
            <person name="Duan Y."/>
            <person name="Cai W."/>
            <person name="Li H."/>
            <person name="Song F."/>
        </authorList>
    </citation>
    <scope>NUCLEOTIDE SEQUENCE</scope>
    <source>
        <strain evidence="2">Cailab_2023a</strain>
    </source>
</reference>
<keyword evidence="1" id="KW-0472">Membrane</keyword>
<name>A0AAW2HB48_9NEOP</name>
<dbReference type="EMBL" id="JARGDH010000005">
    <property type="protein sequence ID" value="KAL0266990.1"/>
    <property type="molecule type" value="Genomic_DNA"/>
</dbReference>
<gene>
    <name evidence="2" type="ORF">PYX00_009380</name>
</gene>
<accession>A0AAW2HB48</accession>
<feature type="transmembrane region" description="Helical" evidence="1">
    <location>
        <begin position="262"/>
        <end position="284"/>
    </location>
</feature>
<evidence type="ECO:0000313" key="2">
    <source>
        <dbReference type="EMBL" id="KAL0266990.1"/>
    </source>
</evidence>